<reference evidence="1 2" key="1">
    <citation type="journal article" date="2021" name="Hortic Res">
        <title>High-quality reference genome and annotation aids understanding of berry development for evergreen blueberry (Vaccinium darrowii).</title>
        <authorList>
            <person name="Yu J."/>
            <person name="Hulse-Kemp A.M."/>
            <person name="Babiker E."/>
            <person name="Staton M."/>
        </authorList>
    </citation>
    <scope>NUCLEOTIDE SEQUENCE [LARGE SCALE GENOMIC DNA]</scope>
    <source>
        <strain evidence="2">cv. NJ 8807/NJ 8810</strain>
        <tissue evidence="1">Young leaf</tissue>
    </source>
</reference>
<comment type="caution">
    <text evidence="1">The sequence shown here is derived from an EMBL/GenBank/DDBJ whole genome shotgun (WGS) entry which is preliminary data.</text>
</comment>
<evidence type="ECO:0000313" key="2">
    <source>
        <dbReference type="Proteomes" id="UP000828048"/>
    </source>
</evidence>
<accession>A0ACB7XP98</accession>
<dbReference type="Proteomes" id="UP000828048">
    <property type="component" value="Chromosome 1"/>
</dbReference>
<organism evidence="1 2">
    <name type="scientific">Vaccinium darrowii</name>
    <dbReference type="NCBI Taxonomy" id="229202"/>
    <lineage>
        <taxon>Eukaryota</taxon>
        <taxon>Viridiplantae</taxon>
        <taxon>Streptophyta</taxon>
        <taxon>Embryophyta</taxon>
        <taxon>Tracheophyta</taxon>
        <taxon>Spermatophyta</taxon>
        <taxon>Magnoliopsida</taxon>
        <taxon>eudicotyledons</taxon>
        <taxon>Gunneridae</taxon>
        <taxon>Pentapetalae</taxon>
        <taxon>asterids</taxon>
        <taxon>Ericales</taxon>
        <taxon>Ericaceae</taxon>
        <taxon>Vaccinioideae</taxon>
        <taxon>Vaccinieae</taxon>
        <taxon>Vaccinium</taxon>
    </lineage>
</organism>
<name>A0ACB7XP98_9ERIC</name>
<gene>
    <name evidence="1" type="ORF">Vadar_008351</name>
</gene>
<dbReference type="EMBL" id="CM037151">
    <property type="protein sequence ID" value="KAH7842713.1"/>
    <property type="molecule type" value="Genomic_DNA"/>
</dbReference>
<protein>
    <submittedName>
        <fullName evidence="1">Uncharacterized protein</fullName>
    </submittedName>
</protein>
<proteinExistence type="predicted"/>
<keyword evidence="2" id="KW-1185">Reference proteome</keyword>
<evidence type="ECO:0000313" key="1">
    <source>
        <dbReference type="EMBL" id="KAH7842713.1"/>
    </source>
</evidence>
<sequence>MVKLRHLYSKDGVFEYHFSSEATTRVGFDQTSKLDSLQTLHTICACKDCRSFLVRTPNLKKLGLEDKFNDFPIFLDLEFLKCLETLSLRCITLTAGLKLPLTVKRLASDWTSLKWEKLSILQNLSSLEVLKFKAIATEGPVWNTSEEGFPQLKYLSFVDMDDFEEWNASEDQFLRLEVLVLEGCKKLERIPIDFANLSELREIKLVGGPRFAEESVREIYEEQRNRKGDDDCPNLIVKPPTPPYDVEWVASTFLERLDRTRPKRHN</sequence>